<dbReference type="PANTHER" id="PTHR37574:SF1">
    <property type="entry name" value="LIPASE B"/>
    <property type="match status" value="1"/>
</dbReference>
<dbReference type="InterPro" id="IPR002918">
    <property type="entry name" value="Lipase_EstA/Esterase_EstB"/>
</dbReference>
<dbReference type="Gene3D" id="3.40.50.1820">
    <property type="entry name" value="alpha/beta hydrolase"/>
    <property type="match status" value="1"/>
</dbReference>
<dbReference type="RefSeq" id="WP_318296754.1">
    <property type="nucleotide sequence ID" value="NZ_BAAABQ010000093.1"/>
</dbReference>
<organism evidence="2 3">
    <name type="scientific">Kutzneria viridogrisea</name>
    <dbReference type="NCBI Taxonomy" id="47990"/>
    <lineage>
        <taxon>Bacteria</taxon>
        <taxon>Bacillati</taxon>
        <taxon>Actinomycetota</taxon>
        <taxon>Actinomycetes</taxon>
        <taxon>Pseudonocardiales</taxon>
        <taxon>Pseudonocardiaceae</taxon>
        <taxon>Kutzneria</taxon>
    </lineage>
</organism>
<keyword evidence="2" id="KW-0378">Hydrolase</keyword>
<dbReference type="Proteomes" id="UP000517916">
    <property type="component" value="Unassembled WGS sequence"/>
</dbReference>
<comment type="caution">
    <text evidence="2">The sequence shown here is derived from an EMBL/GenBank/DDBJ whole genome shotgun (WGS) entry which is preliminary data.</text>
</comment>
<reference evidence="2 3" key="1">
    <citation type="submission" date="2020-08" db="EMBL/GenBank/DDBJ databases">
        <title>Genomic Encyclopedia of Archaeal and Bacterial Type Strains, Phase II (KMG-II): from individual species to whole genera.</title>
        <authorList>
            <person name="Goeker M."/>
        </authorList>
    </citation>
    <scope>NUCLEOTIDE SEQUENCE [LARGE SCALE GENOMIC DNA]</scope>
    <source>
        <strain evidence="2 3">DSM 43850</strain>
    </source>
</reference>
<dbReference type="InterPro" id="IPR053228">
    <property type="entry name" value="Stereospecific_Lipase"/>
</dbReference>
<dbReference type="Pfam" id="PF01674">
    <property type="entry name" value="Lipase_2"/>
    <property type="match status" value="1"/>
</dbReference>
<dbReference type="SUPFAM" id="SSF53474">
    <property type="entry name" value="alpha/beta-Hydrolases"/>
    <property type="match status" value="1"/>
</dbReference>
<sequence length="301" mass="30950">MLRRIVTVSCGLAVTLGLGSLGAVAQAAPDPAAGPVQTNIVSAAWYALAHTKASPPGANDWSCRPTAKHPRPVVLSNGTGANAYDDWAAVSPALAADGYCVFAPNLGGPDGGMFQAIGDIPTTARQFAAYVDKVLAATGASKVDVVGHSQGGMMPRYYLKYLGGASKVGALVGLAPSNHGTDLSGLVHVVQALPGGNTFVAALCQACTQQEFNSGFIKDLNAGGDTVPGVRYTVVATKTDEVVTPYTSSFLSGVNVVNTTLQNYCAIDGTEHIGITYDRIAIRLVRNALDPSSARTPNCLT</sequence>
<keyword evidence="1" id="KW-0732">Signal</keyword>
<evidence type="ECO:0000313" key="2">
    <source>
        <dbReference type="EMBL" id="MBA8929352.1"/>
    </source>
</evidence>
<evidence type="ECO:0000256" key="1">
    <source>
        <dbReference type="SAM" id="SignalP"/>
    </source>
</evidence>
<dbReference type="InterPro" id="IPR029058">
    <property type="entry name" value="AB_hydrolase_fold"/>
</dbReference>
<proteinExistence type="predicted"/>
<dbReference type="EMBL" id="JACJID010000005">
    <property type="protein sequence ID" value="MBA8929352.1"/>
    <property type="molecule type" value="Genomic_DNA"/>
</dbReference>
<evidence type="ECO:0000313" key="3">
    <source>
        <dbReference type="Proteomes" id="UP000517916"/>
    </source>
</evidence>
<accession>A0ABR6BR02</accession>
<name>A0ABR6BR02_9PSEU</name>
<feature type="signal peptide" evidence="1">
    <location>
        <begin position="1"/>
        <end position="27"/>
    </location>
</feature>
<dbReference type="PANTHER" id="PTHR37574">
    <property type="entry name" value="LIPASE B"/>
    <property type="match status" value="1"/>
</dbReference>
<protein>
    <submittedName>
        <fullName evidence="2">Triacylglycerol esterase/lipase EstA (Alpha/beta hydrolase family)</fullName>
    </submittedName>
</protein>
<feature type="chain" id="PRO_5045478411" evidence="1">
    <location>
        <begin position="28"/>
        <end position="301"/>
    </location>
</feature>
<gene>
    <name evidence="2" type="ORF">BC739_006570</name>
</gene>
<dbReference type="GO" id="GO:0016787">
    <property type="term" value="F:hydrolase activity"/>
    <property type="evidence" value="ECO:0007669"/>
    <property type="project" value="UniProtKB-KW"/>
</dbReference>
<keyword evidence="3" id="KW-1185">Reference proteome</keyword>